<evidence type="ECO:0000313" key="1">
    <source>
        <dbReference type="EMBL" id="MFD1836412.1"/>
    </source>
</evidence>
<organism evidence="1 2">
    <name type="scientific">Brachybacterium rhamnosum</name>
    <dbReference type="NCBI Taxonomy" id="173361"/>
    <lineage>
        <taxon>Bacteria</taxon>
        <taxon>Bacillati</taxon>
        <taxon>Actinomycetota</taxon>
        <taxon>Actinomycetes</taxon>
        <taxon>Micrococcales</taxon>
        <taxon>Dermabacteraceae</taxon>
        <taxon>Brachybacterium</taxon>
    </lineage>
</organism>
<evidence type="ECO:0000313" key="2">
    <source>
        <dbReference type="Proteomes" id="UP001597280"/>
    </source>
</evidence>
<name>A0ABW4PZZ7_9MICO</name>
<dbReference type="InterPro" id="IPR057369">
    <property type="entry name" value="VG15"/>
</dbReference>
<keyword evidence="2" id="KW-1185">Reference proteome</keyword>
<proteinExistence type="predicted"/>
<comment type="caution">
    <text evidence="1">The sequence shown here is derived from an EMBL/GenBank/DDBJ whole genome shotgun (WGS) entry which is preliminary data.</text>
</comment>
<dbReference type="RefSeq" id="WP_343905873.1">
    <property type="nucleotide sequence ID" value="NZ_BAAAIS010000003.1"/>
</dbReference>
<accession>A0ABW4PZZ7</accession>
<gene>
    <name evidence="1" type="ORF">ACFSDA_15210</name>
</gene>
<protein>
    <recommendedName>
        <fullName evidence="3">MuF-like minor capsid protein</fullName>
    </recommendedName>
</protein>
<evidence type="ECO:0008006" key="3">
    <source>
        <dbReference type="Google" id="ProtNLM"/>
    </source>
</evidence>
<dbReference type="Pfam" id="PF25310">
    <property type="entry name" value="VG15"/>
    <property type="match status" value="1"/>
</dbReference>
<dbReference type="EMBL" id="JBHUFL010000003">
    <property type="protein sequence ID" value="MFD1836412.1"/>
    <property type="molecule type" value="Genomic_DNA"/>
</dbReference>
<sequence length="268" mass="29832">MSWHAFSAYKRETADIADATTHGLTLLMERAPDGPDVFEFMSVSAPVVVSSYAQSAQGAALSYLGSAQRAAGYAPVLYQPSPAAITWAMLQPVVKWALTDVVMPWAISEVLPKVVQGTVRLVQNTGRDTLTGAMDFLDEGSSWRRVPKAGACAWCRLLSVVSHTKDVPDSAYHGNCRCEPVLAIADNGYDVPASVEDLWVEYEAQYWAGYEWARVEQRRLDSELWDRVKDLPYSMNSRKRRHGALRRAELPSLQQLTLSRMRSELGIH</sequence>
<reference evidence="2" key="1">
    <citation type="journal article" date="2019" name="Int. J. Syst. Evol. Microbiol.">
        <title>The Global Catalogue of Microorganisms (GCM) 10K type strain sequencing project: providing services to taxonomists for standard genome sequencing and annotation.</title>
        <authorList>
            <consortium name="The Broad Institute Genomics Platform"/>
            <consortium name="The Broad Institute Genome Sequencing Center for Infectious Disease"/>
            <person name="Wu L."/>
            <person name="Ma J."/>
        </authorList>
    </citation>
    <scope>NUCLEOTIDE SEQUENCE [LARGE SCALE GENOMIC DNA]</scope>
    <source>
        <strain evidence="2">JCM 11650</strain>
    </source>
</reference>
<dbReference type="Proteomes" id="UP001597280">
    <property type="component" value="Unassembled WGS sequence"/>
</dbReference>